<protein>
    <submittedName>
        <fullName evidence="1">Uncharacterized protein</fullName>
    </submittedName>
</protein>
<evidence type="ECO:0000313" key="1">
    <source>
        <dbReference type="EMBL" id="QIN96979.1"/>
    </source>
</evidence>
<dbReference type="Proteomes" id="UP000501900">
    <property type="component" value="Genome"/>
</dbReference>
<proteinExistence type="predicted"/>
<dbReference type="EMBL" id="MT162467">
    <property type="protein sequence ID" value="QIN96979.1"/>
    <property type="molecule type" value="Genomic_DNA"/>
</dbReference>
<sequence>MPNKHLEHPEDLILTGETWVVDAMFGQTSSSLKIDGCPAVVWGTHPETGKFFVGTKSVFNKKLIKINYEHSDIIKNHPQEELQRVLSACLSYLPRTEGVYQGDFIGFGGSQLYTPNTLTYDFGRVVTANIIIAPHTQYHIPGPMCEAEASPLTEDFTNTPGVMFVQPIVDRMPQPEAHAWHVGANQFNWLSDKEAYQAKQGINALIKSGQTIDIETLTGIIGDENVATLYWLVMALKAQVMESYIIYNSPKCYIGEEQVLGEGFVMASPQGSFKLVDRYQFSYANFTQGKFS</sequence>
<reference evidence="1 2" key="1">
    <citation type="submission" date="2020-03" db="EMBL/GenBank/DDBJ databases">
        <title>The Isolation and Genome Sequence of a Novel Cyanophage S-H34 from the Huanghai Sea, China.</title>
        <authorList>
            <person name="Jiang T."/>
        </authorList>
    </citation>
    <scope>NUCLEOTIDE SEQUENCE [LARGE SCALE GENOMIC DNA]</scope>
</reference>
<evidence type="ECO:0000313" key="2">
    <source>
        <dbReference type="Proteomes" id="UP000501900"/>
    </source>
</evidence>
<organism evidence="1 2">
    <name type="scientific">Synechococcus phage S-H34</name>
    <dbReference type="NCBI Taxonomy" id="2718942"/>
    <lineage>
        <taxon>Viruses</taxon>
        <taxon>Duplodnaviria</taxon>
        <taxon>Heunggongvirae</taxon>
        <taxon>Uroviricota</taxon>
        <taxon>Caudoviricetes</taxon>
        <taxon>Pantevenvirales</taxon>
        <taxon>Kyanoviridae</taxon>
        <taxon>Makaravirus</taxon>
        <taxon>Makaravirus thirtyfour</taxon>
    </lineage>
</organism>
<dbReference type="InterPro" id="IPR046234">
    <property type="entry name" value="DUF6267"/>
</dbReference>
<accession>A0A6G8R6D6</accession>
<dbReference type="KEGG" id="vg:77946857"/>
<dbReference type="RefSeq" id="YP_010670647.1">
    <property type="nucleotide sequence ID" value="NC_070965.1"/>
</dbReference>
<dbReference type="GeneID" id="77946857"/>
<keyword evidence="2" id="KW-1185">Reference proteome</keyword>
<name>A0A6G8R6D6_9CAUD</name>
<dbReference type="Pfam" id="PF19782">
    <property type="entry name" value="DUF6267"/>
    <property type="match status" value="2"/>
</dbReference>